<reference evidence="2" key="1">
    <citation type="submission" date="2016-11" db="EMBL/GenBank/DDBJ databases">
        <authorList>
            <person name="Varghese N."/>
            <person name="Submissions S."/>
        </authorList>
    </citation>
    <scope>NUCLEOTIDE SEQUENCE [LARGE SCALE GENOMIC DNA]</scope>
    <source>
        <strain evidence="2">DSM 24724</strain>
    </source>
</reference>
<accession>A0A1M7ISR9</accession>
<gene>
    <name evidence="1" type="ORF">SAMN05444484_10632</name>
</gene>
<evidence type="ECO:0000313" key="1">
    <source>
        <dbReference type="EMBL" id="SHM43739.1"/>
    </source>
</evidence>
<keyword evidence="2" id="KW-1185">Reference proteome</keyword>
<dbReference type="EMBL" id="FRBT01000006">
    <property type="protein sequence ID" value="SHM43739.1"/>
    <property type="molecule type" value="Genomic_DNA"/>
</dbReference>
<dbReference type="AlphaFoldDB" id="A0A1M7ISR9"/>
<name>A0A1M7ISR9_9FLAO</name>
<dbReference type="OrthoDB" id="9804281at2"/>
<dbReference type="STRING" id="946677.SAMN05444484_10632"/>
<proteinExistence type="predicted"/>
<dbReference type="Proteomes" id="UP000184028">
    <property type="component" value="Unassembled WGS sequence"/>
</dbReference>
<evidence type="ECO:0000313" key="2">
    <source>
        <dbReference type="Proteomes" id="UP000184028"/>
    </source>
</evidence>
<protein>
    <submittedName>
        <fullName evidence="1">Uncharacterized protein</fullName>
    </submittedName>
</protein>
<dbReference type="RefSeq" id="WP_068844352.1">
    <property type="nucleotide sequence ID" value="NZ_FRBT01000006.1"/>
</dbReference>
<organism evidence="1 2">
    <name type="scientific">Flavobacterium chilense</name>
    <dbReference type="NCBI Taxonomy" id="946677"/>
    <lineage>
        <taxon>Bacteria</taxon>
        <taxon>Pseudomonadati</taxon>
        <taxon>Bacteroidota</taxon>
        <taxon>Flavobacteriia</taxon>
        <taxon>Flavobacteriales</taxon>
        <taxon>Flavobacteriaceae</taxon>
        <taxon>Flavobacterium</taxon>
    </lineage>
</organism>
<sequence length="556" mass="64192">MEKIRLQMQQLKPDVPLSMVELPEGHSLNDIWVNYGTDGILKLFKNAETEKSGVALQVHNDYKISYKGTTGTFYVVGNLPMDLGNLRISLQIVETDTQKKHRLKVDLFDFSNVQNQCTELSEKQGFDYQELETDLVQLTDLLEQHRDLLFEAEINPVTDKYSEKELTPQAHEKAIAFLSKPNLLENINTLLEQNGIVGEEENRLLLFVLASSYKMPYLMHGLVQGSSGEGKSHLINGIAQCMPQEDVMNMTRITSKSLYHYKDKELINKLIVIQDFDGLDEEAQYAFREMQSAKFLTSSTVVKDIFGNNRGRMKQVQAHFASLTTTTKAEVYYDNMSRSVILGVDESQAQTMRIIEIQNRKIAGKSNNENEQQATQLLRNTMRVLKSYEVVNPFADKLMLPLEAKMLRRLNSQFQNFVSQIAILHQYQRKTDAQGRLIATKEDIKFAVDIFFNSIIIKVDELDKSTRQFFENLKGYVKSQKNGSIHRFTIREIRHKLNISKTSAFRYMQLLQELEYIQAIEGSVNRGFKYGIVHWDNMEKLKDRIKKDLHKQLEAF</sequence>